<name>A0A6N7W1K7_9FIRM</name>
<dbReference type="GeneID" id="86053929"/>
<keyword evidence="1" id="KW-1133">Transmembrane helix</keyword>
<gene>
    <name evidence="2" type="ORF">FYJ45_12780</name>
</gene>
<comment type="caution">
    <text evidence="2">The sequence shown here is derived from an EMBL/GenBank/DDBJ whole genome shotgun (WGS) entry which is preliminary data.</text>
</comment>
<organism evidence="2 3">
    <name type="scientific">Eisenbergiella porci</name>
    <dbReference type="NCBI Taxonomy" id="2652274"/>
    <lineage>
        <taxon>Bacteria</taxon>
        <taxon>Bacillati</taxon>
        <taxon>Bacillota</taxon>
        <taxon>Clostridia</taxon>
        <taxon>Lachnospirales</taxon>
        <taxon>Lachnospiraceae</taxon>
        <taxon>Eisenbergiella</taxon>
    </lineage>
</organism>
<evidence type="ECO:0000256" key="1">
    <source>
        <dbReference type="SAM" id="Phobius"/>
    </source>
</evidence>
<accession>A0A6N7W1K7</accession>
<evidence type="ECO:0000313" key="3">
    <source>
        <dbReference type="Proteomes" id="UP000436047"/>
    </source>
</evidence>
<reference evidence="2 3" key="1">
    <citation type="submission" date="2019-08" db="EMBL/GenBank/DDBJ databases">
        <title>In-depth cultivation of the pig gut microbiome towards novel bacterial diversity and tailored functional studies.</title>
        <authorList>
            <person name="Wylensek D."/>
            <person name="Hitch T.C.A."/>
            <person name="Clavel T."/>
        </authorList>
    </citation>
    <scope>NUCLEOTIDE SEQUENCE [LARGE SCALE GENOMIC DNA]</scope>
    <source>
        <strain evidence="2 3">WCA-389-WT-23B</strain>
    </source>
</reference>
<keyword evidence="1" id="KW-0472">Membrane</keyword>
<feature type="transmembrane region" description="Helical" evidence="1">
    <location>
        <begin position="12"/>
        <end position="36"/>
    </location>
</feature>
<evidence type="ECO:0008006" key="4">
    <source>
        <dbReference type="Google" id="ProtNLM"/>
    </source>
</evidence>
<evidence type="ECO:0000313" key="2">
    <source>
        <dbReference type="EMBL" id="MSS89141.1"/>
    </source>
</evidence>
<dbReference type="Proteomes" id="UP000436047">
    <property type="component" value="Unassembled WGS sequence"/>
</dbReference>
<dbReference type="RefSeq" id="WP_154464896.1">
    <property type="nucleotide sequence ID" value="NZ_JAXDZL010000079.1"/>
</dbReference>
<dbReference type="AlphaFoldDB" id="A0A6N7W1K7"/>
<protein>
    <recommendedName>
        <fullName evidence="4">CPBP family intramembrane metalloprotease</fullName>
    </recommendedName>
</protein>
<sequence length="70" mass="7435">MGEFSLYALKDVPTVVSAFSGAGFSAIPAFTAAIAWTMGYINEKKADGSVYPRWLIHGATNILSGIFSAF</sequence>
<keyword evidence="3" id="KW-1185">Reference proteome</keyword>
<keyword evidence="1" id="KW-0812">Transmembrane</keyword>
<dbReference type="EMBL" id="VUMI01000018">
    <property type="protein sequence ID" value="MSS89141.1"/>
    <property type="molecule type" value="Genomic_DNA"/>
</dbReference>
<proteinExistence type="predicted"/>